<dbReference type="EMBL" id="JAVDTH010000048">
    <property type="protein sequence ID" value="MDR6715326.1"/>
    <property type="molecule type" value="Genomic_DNA"/>
</dbReference>
<reference evidence="1" key="1">
    <citation type="submission" date="2023-07" db="EMBL/GenBank/DDBJ databases">
        <title>Sorghum-associated microbial communities from plants grown in Nebraska, USA.</title>
        <authorList>
            <person name="Schachtman D."/>
        </authorList>
    </citation>
    <scope>NUCLEOTIDE SEQUENCE</scope>
    <source>
        <strain evidence="1">BE56</strain>
    </source>
</reference>
<organism evidence="1 2">
    <name type="scientific">Pseudomonas hunanensis</name>
    <dbReference type="NCBI Taxonomy" id="1247546"/>
    <lineage>
        <taxon>Bacteria</taxon>
        <taxon>Pseudomonadati</taxon>
        <taxon>Pseudomonadota</taxon>
        <taxon>Gammaproteobacteria</taxon>
        <taxon>Pseudomonadales</taxon>
        <taxon>Pseudomonadaceae</taxon>
        <taxon>Pseudomonas</taxon>
    </lineage>
</organism>
<proteinExistence type="predicted"/>
<evidence type="ECO:0000313" key="2">
    <source>
        <dbReference type="Proteomes" id="UP001259587"/>
    </source>
</evidence>
<gene>
    <name evidence="1" type="ORF">J2W83_004968</name>
</gene>
<keyword evidence="2" id="KW-1185">Reference proteome</keyword>
<name>A0ACC6KA97_9PSED</name>
<comment type="caution">
    <text evidence="1">The sequence shown here is derived from an EMBL/GenBank/DDBJ whole genome shotgun (WGS) entry which is preliminary data.</text>
</comment>
<dbReference type="Proteomes" id="UP001259587">
    <property type="component" value="Unassembled WGS sequence"/>
</dbReference>
<evidence type="ECO:0000313" key="1">
    <source>
        <dbReference type="EMBL" id="MDR6715326.1"/>
    </source>
</evidence>
<sequence>MRKMVPDPPLYAKDCPPALEDILVQISEYLVCALTVAQQTVLLHTKPPGQVLTLATMHEIDNARSLVEVALSRIQSKH</sequence>
<accession>A0ACC6KA97</accession>
<protein>
    <submittedName>
        <fullName evidence="1">Uncharacterized protein</fullName>
    </submittedName>
</protein>